<accession>A0A3A9ZYW0</accession>
<name>A0A3A9ZYW0_9ACTN</name>
<reference evidence="1 2" key="1">
    <citation type="journal article" date="2015" name="Antonie Van Leeuwenhoek">
        <title>Streptomyces klenkii sp. nov., isolated from deep marine sediment.</title>
        <authorList>
            <person name="Veyisoglu A."/>
            <person name="Sahin N."/>
        </authorList>
    </citation>
    <scope>NUCLEOTIDE SEQUENCE [LARGE SCALE GENOMIC DNA]</scope>
    <source>
        <strain evidence="1 2">KCTC 29202</strain>
    </source>
</reference>
<evidence type="ECO:0000313" key="2">
    <source>
        <dbReference type="Proteomes" id="UP000270343"/>
    </source>
</evidence>
<gene>
    <name evidence="1" type="ORF">D7231_35050</name>
</gene>
<proteinExistence type="predicted"/>
<dbReference type="AlphaFoldDB" id="A0A3A9ZYW0"/>
<comment type="caution">
    <text evidence="1">The sequence shown here is derived from an EMBL/GenBank/DDBJ whole genome shotgun (WGS) entry which is preliminary data.</text>
</comment>
<keyword evidence="2" id="KW-1185">Reference proteome</keyword>
<dbReference type="SUPFAM" id="SSF56219">
    <property type="entry name" value="DNase I-like"/>
    <property type="match status" value="1"/>
</dbReference>
<dbReference type="Proteomes" id="UP000270343">
    <property type="component" value="Unassembled WGS sequence"/>
</dbReference>
<evidence type="ECO:0000313" key="1">
    <source>
        <dbReference type="EMBL" id="RKN53595.1"/>
    </source>
</evidence>
<sequence>MVDWRPIHGGAESWHGLACADLDIGAARPMRTVSFHGDPFRPRRRFDEALRVRSLFHDGQLGWAGSDWNNISADRRADGTYYDEDPYTGQDHDYLPYQCVWPIGPEGPRADRDPTELLRWRGLLTDTAAALDAPWEASCGHMPDPWGPRRIDTQRVTRHLLPALRTHQTVRTPRTLAASDHLPVLVEADEHAILREFTNSEGSGPMNSAPNTPISA</sequence>
<evidence type="ECO:0008006" key="3">
    <source>
        <dbReference type="Google" id="ProtNLM"/>
    </source>
</evidence>
<dbReference type="EMBL" id="RBAM01000115">
    <property type="protein sequence ID" value="RKN53595.1"/>
    <property type="molecule type" value="Genomic_DNA"/>
</dbReference>
<organism evidence="1 2">
    <name type="scientific">Streptomyces klenkii</name>
    <dbReference type="NCBI Taxonomy" id="1420899"/>
    <lineage>
        <taxon>Bacteria</taxon>
        <taxon>Bacillati</taxon>
        <taxon>Actinomycetota</taxon>
        <taxon>Actinomycetes</taxon>
        <taxon>Kitasatosporales</taxon>
        <taxon>Streptomycetaceae</taxon>
        <taxon>Streptomyces</taxon>
    </lineage>
</organism>
<dbReference type="InterPro" id="IPR036691">
    <property type="entry name" value="Endo/exonu/phosph_ase_sf"/>
</dbReference>
<protein>
    <recommendedName>
        <fullName evidence="3">Endonuclease/exonuclease/phosphatase family protein</fullName>
    </recommendedName>
</protein>